<accession>A0A0B1SCW1</accession>
<protein>
    <recommendedName>
        <fullName evidence="9">G-protein coupled receptors family 1 profile domain-containing protein</fullName>
    </recommendedName>
</protein>
<keyword evidence="5 6" id="KW-0472">Membrane</keyword>
<evidence type="ECO:0008006" key="9">
    <source>
        <dbReference type="Google" id="ProtNLM"/>
    </source>
</evidence>
<dbReference type="OrthoDB" id="5797606at2759"/>
<dbReference type="Proteomes" id="UP000053660">
    <property type="component" value="Unassembled WGS sequence"/>
</dbReference>
<reference evidence="7 8" key="1">
    <citation type="submission" date="2014-03" db="EMBL/GenBank/DDBJ databases">
        <title>Draft genome of the hookworm Oesophagostomum dentatum.</title>
        <authorList>
            <person name="Mitreva M."/>
        </authorList>
    </citation>
    <scope>NUCLEOTIDE SEQUENCE [LARGE SCALE GENOMIC DNA]</scope>
    <source>
        <strain evidence="7 8">OD-Hann</strain>
    </source>
</reference>
<evidence type="ECO:0000313" key="7">
    <source>
        <dbReference type="EMBL" id="KHJ83118.1"/>
    </source>
</evidence>
<evidence type="ECO:0000256" key="3">
    <source>
        <dbReference type="ARBA" id="ARBA00022692"/>
    </source>
</evidence>
<dbReference type="SUPFAM" id="SSF81321">
    <property type="entry name" value="Family A G protein-coupled receptor-like"/>
    <property type="match status" value="1"/>
</dbReference>
<dbReference type="PANTHER" id="PTHR22945:SF90">
    <property type="entry name" value="G_PROTEIN_RECEP_F1_2 DOMAIN-CONTAINING PROTEIN"/>
    <property type="match status" value="1"/>
</dbReference>
<feature type="transmembrane region" description="Helical" evidence="6">
    <location>
        <begin position="6"/>
        <end position="27"/>
    </location>
</feature>
<evidence type="ECO:0000256" key="5">
    <source>
        <dbReference type="ARBA" id="ARBA00023136"/>
    </source>
</evidence>
<comment type="subcellular location">
    <subcellularLocation>
        <location evidence="1">Membrane</location>
        <topology evidence="1">Multi-pass membrane protein</topology>
    </subcellularLocation>
</comment>
<feature type="transmembrane region" description="Helical" evidence="6">
    <location>
        <begin position="97"/>
        <end position="116"/>
    </location>
</feature>
<dbReference type="InterPro" id="IPR050920">
    <property type="entry name" value="Nematode_rcpt-like_delta"/>
</dbReference>
<feature type="transmembrane region" description="Helical" evidence="6">
    <location>
        <begin position="183"/>
        <end position="204"/>
    </location>
</feature>
<proteinExistence type="inferred from homology"/>
<evidence type="ECO:0000256" key="2">
    <source>
        <dbReference type="ARBA" id="ARBA00009166"/>
    </source>
</evidence>
<dbReference type="EMBL" id="KN575089">
    <property type="protein sequence ID" value="KHJ83118.1"/>
    <property type="molecule type" value="Genomic_DNA"/>
</dbReference>
<dbReference type="InterPro" id="IPR019421">
    <property type="entry name" value="7TM_GPCR_serpentine_rcpt_Srd"/>
</dbReference>
<dbReference type="GO" id="GO:0016020">
    <property type="term" value="C:membrane"/>
    <property type="evidence" value="ECO:0007669"/>
    <property type="project" value="UniProtKB-SubCell"/>
</dbReference>
<dbReference type="AlphaFoldDB" id="A0A0B1SCW1"/>
<evidence type="ECO:0000256" key="1">
    <source>
        <dbReference type="ARBA" id="ARBA00004141"/>
    </source>
</evidence>
<feature type="transmembrane region" description="Helical" evidence="6">
    <location>
        <begin position="128"/>
        <end position="147"/>
    </location>
</feature>
<comment type="similarity">
    <text evidence="2">Belongs to the nematode receptor-like protein srd family.</text>
</comment>
<name>A0A0B1SCW1_OESDE</name>
<evidence type="ECO:0000256" key="4">
    <source>
        <dbReference type="ARBA" id="ARBA00022989"/>
    </source>
</evidence>
<dbReference type="PANTHER" id="PTHR22945">
    <property type="entry name" value="SERPENTINE RECEPTOR, CLASS D DELTA"/>
    <property type="match status" value="1"/>
</dbReference>
<feature type="transmembrane region" description="Helical" evidence="6">
    <location>
        <begin position="39"/>
        <end position="65"/>
    </location>
</feature>
<evidence type="ECO:0000313" key="8">
    <source>
        <dbReference type="Proteomes" id="UP000053660"/>
    </source>
</evidence>
<sequence length="230" mass="26603">MLNTFIFLLHILPNIIGLVLNAVLFFLAQYRSPRAIKKYSILIVNFAICDFFACLTSLFVCQRIIPNGTSLFYISEGPCQYFGARTCYVSYSVMLHLYAHTLYSTLLSFSFRYYVLNYRPPSRTTLKLIILLIYLPSFVQMILFSFADDPPEILVPLLQAKHPNYNLAGRTVTGHLNVFEWKALSTILHMTLPVTPVYICILVLRRAIIRYLTESTMSPKTRHLHHQLLR</sequence>
<feature type="non-terminal residue" evidence="7">
    <location>
        <position position="230"/>
    </location>
</feature>
<organism evidence="7 8">
    <name type="scientific">Oesophagostomum dentatum</name>
    <name type="common">Nodular worm</name>
    <dbReference type="NCBI Taxonomy" id="61180"/>
    <lineage>
        <taxon>Eukaryota</taxon>
        <taxon>Metazoa</taxon>
        <taxon>Ecdysozoa</taxon>
        <taxon>Nematoda</taxon>
        <taxon>Chromadorea</taxon>
        <taxon>Rhabditida</taxon>
        <taxon>Rhabditina</taxon>
        <taxon>Rhabditomorpha</taxon>
        <taxon>Strongyloidea</taxon>
        <taxon>Strongylidae</taxon>
        <taxon>Oesophagostomum</taxon>
    </lineage>
</organism>
<dbReference type="Pfam" id="PF10317">
    <property type="entry name" value="7TM_GPCR_Srd"/>
    <property type="match status" value="1"/>
</dbReference>
<evidence type="ECO:0000256" key="6">
    <source>
        <dbReference type="SAM" id="Phobius"/>
    </source>
</evidence>
<keyword evidence="3 6" id="KW-0812">Transmembrane</keyword>
<gene>
    <name evidence="7" type="ORF">OESDEN_17185</name>
</gene>
<keyword evidence="8" id="KW-1185">Reference proteome</keyword>
<keyword evidence="4 6" id="KW-1133">Transmembrane helix</keyword>